<protein>
    <submittedName>
        <fullName evidence="1">Uncharacterized protein</fullName>
    </submittedName>
</protein>
<name>A0A7I8IBJ9_SPIIN</name>
<evidence type="ECO:0000313" key="2">
    <source>
        <dbReference type="Proteomes" id="UP001189122"/>
    </source>
</evidence>
<evidence type="ECO:0000313" key="1">
    <source>
        <dbReference type="EMBL" id="CAA2615390.1"/>
    </source>
</evidence>
<reference evidence="1 2" key="1">
    <citation type="submission" date="2019-12" db="EMBL/GenBank/DDBJ databases">
        <authorList>
            <person name="Scholz U."/>
            <person name="Mascher M."/>
            <person name="Fiebig A."/>
        </authorList>
    </citation>
    <scope>NUCLEOTIDE SEQUENCE</scope>
</reference>
<dbReference type="Proteomes" id="UP001189122">
    <property type="component" value="Unassembled WGS sequence"/>
</dbReference>
<gene>
    <name evidence="1" type="ORF">SI7747_01001737</name>
</gene>
<dbReference type="EMBL" id="CACRZD030000001">
    <property type="protein sequence ID" value="CAA6655147.1"/>
    <property type="molecule type" value="Genomic_DNA"/>
</dbReference>
<organism evidence="1">
    <name type="scientific">Spirodela intermedia</name>
    <name type="common">Intermediate duckweed</name>
    <dbReference type="NCBI Taxonomy" id="51605"/>
    <lineage>
        <taxon>Eukaryota</taxon>
        <taxon>Viridiplantae</taxon>
        <taxon>Streptophyta</taxon>
        <taxon>Embryophyta</taxon>
        <taxon>Tracheophyta</taxon>
        <taxon>Spermatophyta</taxon>
        <taxon>Magnoliopsida</taxon>
        <taxon>Liliopsida</taxon>
        <taxon>Araceae</taxon>
        <taxon>Lemnoideae</taxon>
        <taxon>Spirodela</taxon>
    </lineage>
</organism>
<accession>A0A7I8IBJ9</accession>
<dbReference type="EMBL" id="LR743588">
    <property type="protein sequence ID" value="CAA2615390.1"/>
    <property type="molecule type" value="Genomic_DNA"/>
</dbReference>
<proteinExistence type="predicted"/>
<dbReference type="AlphaFoldDB" id="A0A7I8IBJ9"/>
<keyword evidence="2" id="KW-1185">Reference proteome</keyword>
<sequence length="69" mass="7415">MEQELGGGGALLSRILPKACRHLEGLSPPLSSLEEKAPLPASKTDGIALCNSCFSFDCLALYVWLMLNH</sequence>